<dbReference type="InterPro" id="IPR001507">
    <property type="entry name" value="ZP_dom"/>
</dbReference>
<keyword evidence="4 9" id="KW-0812">Transmembrane</keyword>
<dbReference type="GO" id="GO:0005886">
    <property type="term" value="C:plasma membrane"/>
    <property type="evidence" value="ECO:0007669"/>
    <property type="project" value="UniProtKB-SubCell"/>
</dbReference>
<dbReference type="AlphaFoldDB" id="A0A2A2L618"/>
<keyword evidence="12" id="KW-1185">Reference proteome</keyword>
<dbReference type="InterPro" id="IPR051962">
    <property type="entry name" value="Cuticlin"/>
</dbReference>
<keyword evidence="6 9" id="KW-1133">Transmembrane helix</keyword>
<comment type="subcellular location">
    <subcellularLocation>
        <location evidence="1">Cell membrane</location>
        <topology evidence="1">Single-pass type I membrane protein</topology>
    </subcellularLocation>
</comment>
<comment type="caution">
    <text evidence="11">The sequence shown here is derived from an EMBL/GenBank/DDBJ whole genome shotgun (WGS) entry which is preliminary data.</text>
</comment>
<feature type="transmembrane region" description="Helical" evidence="9">
    <location>
        <begin position="643"/>
        <end position="660"/>
    </location>
</feature>
<dbReference type="Pfam" id="PF25057">
    <property type="entry name" value="CUT_N"/>
    <property type="match status" value="1"/>
</dbReference>
<dbReference type="GO" id="GO:0042302">
    <property type="term" value="F:structural constituent of cuticle"/>
    <property type="evidence" value="ECO:0007669"/>
    <property type="project" value="UniProtKB-KW"/>
</dbReference>
<organism evidence="11 12">
    <name type="scientific">Diploscapter pachys</name>
    <dbReference type="NCBI Taxonomy" id="2018661"/>
    <lineage>
        <taxon>Eukaryota</taxon>
        <taxon>Metazoa</taxon>
        <taxon>Ecdysozoa</taxon>
        <taxon>Nematoda</taxon>
        <taxon>Chromadorea</taxon>
        <taxon>Rhabditida</taxon>
        <taxon>Rhabditina</taxon>
        <taxon>Rhabditomorpha</taxon>
        <taxon>Rhabditoidea</taxon>
        <taxon>Rhabditidae</taxon>
        <taxon>Diploscapter</taxon>
    </lineage>
</organism>
<evidence type="ECO:0000256" key="7">
    <source>
        <dbReference type="ARBA" id="ARBA00023136"/>
    </source>
</evidence>
<sequence>MAVDKPNVECGVDSIIVHVRTERPFRGRLYVEGESDKEGCVQGTKGPSDNPKFEIPIGACNMRRQRTLHPRGISFSFTLITSFHPVAVDIGQLTTQIVEQEFPLPICNYQLKEGSEGVALRFAQVGQKVTHVWHCDQGASWIYGILIHSCFADDGHGNKFQLVDDKGCTTDPFLLPQIEYENHGISAFTHAQVFKYADKVQLYFTCTVQLCYKHDGGCEGVTPPRCDGRHHSGIPSTIQENRPPPPPHEPMHRPWQPPSPISNEIVDSPPPPDFVRLPQHLSTSGEGLRLGEERSDEDQHDEGGMSEGPGREFPEPRPGILKERFVTLPQRIDLPQVPLKDSPLNETETDTSDSPNDVISQYTSAGPTIGSTDGKLNSNTTAGPMILDRKTTRSLMNDKKNLETDVSVDVIVLPEMEKDGKGKRRAIPAEIDDSEASPDDRFEAESNRQSTTRIAMLRIFAMAMLYYPLSIGLTFYQKWFIKKYQLPLMVATGHYIVKYLAAILIRWIYEKCYTKRVRVTWKDQLRWLAPIGICASLDIGLSNWALQYITISLYTMGKSTSILFIVAFSLFLKLERWRPVLGLEACLIAAGLYLFTWRAAQFDVIGLLLVELASASTGIRWTFSQLVMQREDHAVRHPLDMIIHVQPWMLIPIIPLVAFFEGHDLTYDNVTRINGEFQPLYILGLILFGGLLALSMELSEYLLLVNTSGITLNIFGLVKEVATLLMAHFFNNDQFTRVNVLGLALCLTGMSLHALSRRRQSSAEDIAKTSRSVCVFLMQNGSPNSGIDHVCSPIDTNSDNKTAEKGCTKSMSRPTSLVANYEPQEFEDPYEKDVCIYLKNDGIRLYFEPLMQLLRLIEVDDLSRIILRYQGNVFSEPRAEVTMEQVGKYFGSTHPGAYDEKQRMYVQNWRGLSFCFPTDPCGNVEIAPGFGPNLRSLKFDSSSQPRLTRMYIFKGASLNKTEPVEMPLACYCGQNRTQLVELIRKDEKILGVKISFITQTDESPAKDDTELELVDLVKEIRFGDPVSSVLLALGAPSKVYYKSEDKMSIHEYSSKKRFCLQNVPHFFFNYLSMGIDVLFDFVTKQVIKIVLHTNLPGHYDFGIYNRCELSLKINDNAPPITTRTRQAEASECLLDPMVTTSQEPIYIYRNSEDNPFNSCFCYGTNQVVIEFVENRNIATVTLYDADL</sequence>
<evidence type="ECO:0000256" key="8">
    <source>
        <dbReference type="SAM" id="MobiDB-lite"/>
    </source>
</evidence>
<reference evidence="11 12" key="1">
    <citation type="journal article" date="2017" name="Curr. Biol.">
        <title>Genome architecture and evolution of a unichromosomal asexual nematode.</title>
        <authorList>
            <person name="Fradin H."/>
            <person name="Zegar C."/>
            <person name="Gutwein M."/>
            <person name="Lucas J."/>
            <person name="Kovtun M."/>
            <person name="Corcoran D."/>
            <person name="Baugh L.R."/>
            <person name="Kiontke K."/>
            <person name="Gunsalus K."/>
            <person name="Fitch D.H."/>
            <person name="Piano F."/>
        </authorList>
    </citation>
    <scope>NUCLEOTIDE SEQUENCE [LARGE SCALE GENOMIC DNA]</scope>
    <source>
        <strain evidence="11">PF1309</strain>
    </source>
</reference>
<protein>
    <recommendedName>
        <fullName evidence="10">ZP domain-containing protein</fullName>
    </recommendedName>
</protein>
<feature type="transmembrane region" description="Helical" evidence="9">
    <location>
        <begin position="579"/>
        <end position="598"/>
    </location>
</feature>
<dbReference type="OrthoDB" id="18894at2759"/>
<evidence type="ECO:0000256" key="1">
    <source>
        <dbReference type="ARBA" id="ARBA00004251"/>
    </source>
</evidence>
<feature type="transmembrane region" description="Helical" evidence="9">
    <location>
        <begin position="551"/>
        <end position="572"/>
    </location>
</feature>
<feature type="region of interest" description="Disordered" evidence="8">
    <location>
        <begin position="229"/>
        <end position="317"/>
    </location>
</feature>
<dbReference type="Pfam" id="PF03151">
    <property type="entry name" value="TPT"/>
    <property type="match status" value="1"/>
</dbReference>
<dbReference type="Pfam" id="PF25301">
    <property type="entry name" value="CUT_C"/>
    <property type="match status" value="1"/>
</dbReference>
<evidence type="ECO:0000256" key="3">
    <source>
        <dbReference type="ARBA" id="ARBA00022475"/>
    </source>
</evidence>
<dbReference type="SMART" id="SM00241">
    <property type="entry name" value="ZP"/>
    <property type="match status" value="1"/>
</dbReference>
<dbReference type="Pfam" id="PF03676">
    <property type="entry name" value="PHAF1"/>
    <property type="match status" value="1"/>
</dbReference>
<dbReference type="Proteomes" id="UP000218231">
    <property type="component" value="Unassembled WGS sequence"/>
</dbReference>
<feature type="transmembrane region" description="Helical" evidence="9">
    <location>
        <begin position="710"/>
        <end position="730"/>
    </location>
</feature>
<dbReference type="InterPro" id="IPR005373">
    <property type="entry name" value="PHAF1"/>
</dbReference>
<dbReference type="EMBL" id="LIAE01007158">
    <property type="protein sequence ID" value="PAV81535.1"/>
    <property type="molecule type" value="Genomic_DNA"/>
</dbReference>
<dbReference type="SUPFAM" id="SSF103481">
    <property type="entry name" value="Multidrug resistance efflux transporter EmrE"/>
    <property type="match status" value="1"/>
</dbReference>
<feature type="transmembrane region" description="Helical" evidence="9">
    <location>
        <begin position="736"/>
        <end position="755"/>
    </location>
</feature>
<dbReference type="PANTHER" id="PTHR22907">
    <property type="entry name" value="GH04558P"/>
    <property type="match status" value="1"/>
</dbReference>
<feature type="transmembrane region" description="Helical" evidence="9">
    <location>
        <begin position="604"/>
        <end position="623"/>
    </location>
</feature>
<name>A0A2A2L618_9BILA</name>
<evidence type="ECO:0000313" key="11">
    <source>
        <dbReference type="EMBL" id="PAV81535.1"/>
    </source>
</evidence>
<evidence type="ECO:0000256" key="4">
    <source>
        <dbReference type="ARBA" id="ARBA00022692"/>
    </source>
</evidence>
<dbReference type="InterPro" id="IPR037185">
    <property type="entry name" value="EmrE-like"/>
</dbReference>
<feature type="region of interest" description="Disordered" evidence="8">
    <location>
        <begin position="335"/>
        <end position="358"/>
    </location>
</feature>
<feature type="transmembrane region" description="Helical" evidence="9">
    <location>
        <begin position="680"/>
        <end position="698"/>
    </location>
</feature>
<feature type="domain" description="ZP" evidence="10">
    <location>
        <begin position="9"/>
        <end position="225"/>
    </location>
</feature>
<keyword evidence="5" id="KW-0732">Signal</keyword>
<feature type="transmembrane region" description="Helical" evidence="9">
    <location>
        <begin position="488"/>
        <end position="507"/>
    </location>
</feature>
<dbReference type="STRING" id="2018661.A0A2A2L618"/>
<keyword evidence="2" id="KW-0193">Cuticle</keyword>
<evidence type="ECO:0000256" key="2">
    <source>
        <dbReference type="ARBA" id="ARBA00022460"/>
    </source>
</evidence>
<dbReference type="PANTHER" id="PTHR22907:SF26">
    <property type="entry name" value="ZP DOMAIN-CONTAINING PROTEIN"/>
    <property type="match status" value="1"/>
</dbReference>
<dbReference type="InterPro" id="IPR057475">
    <property type="entry name" value="CUT_C"/>
</dbReference>
<keyword evidence="3" id="KW-1003">Cell membrane</keyword>
<proteinExistence type="predicted"/>
<evidence type="ECO:0000256" key="9">
    <source>
        <dbReference type="SAM" id="Phobius"/>
    </source>
</evidence>
<evidence type="ECO:0000313" key="12">
    <source>
        <dbReference type="Proteomes" id="UP000218231"/>
    </source>
</evidence>
<gene>
    <name evidence="11" type="ORF">WR25_18211</name>
</gene>
<evidence type="ECO:0000259" key="10">
    <source>
        <dbReference type="PROSITE" id="PS51034"/>
    </source>
</evidence>
<dbReference type="InterPro" id="IPR004853">
    <property type="entry name" value="Sugar_P_trans_dom"/>
</dbReference>
<feature type="region of interest" description="Disordered" evidence="8">
    <location>
        <begin position="421"/>
        <end position="447"/>
    </location>
</feature>
<evidence type="ECO:0000256" key="6">
    <source>
        <dbReference type="ARBA" id="ARBA00022989"/>
    </source>
</evidence>
<feature type="transmembrane region" description="Helical" evidence="9">
    <location>
        <begin position="455"/>
        <end position="476"/>
    </location>
</feature>
<accession>A0A2A2L618</accession>
<keyword evidence="7 9" id="KW-0472">Membrane</keyword>
<dbReference type="InterPro" id="IPR056953">
    <property type="entry name" value="CUT_N"/>
</dbReference>
<dbReference type="PROSITE" id="PS51034">
    <property type="entry name" value="ZP_2"/>
    <property type="match status" value="1"/>
</dbReference>
<evidence type="ECO:0000256" key="5">
    <source>
        <dbReference type="ARBA" id="ARBA00022729"/>
    </source>
</evidence>